<reference evidence="1 2" key="1">
    <citation type="submission" date="2020-05" db="EMBL/GenBank/DDBJ databases">
        <title>Paenibacillus glebae, sp. nov., Paenibacillus humi sp. nov., Paenibacillus pedi sp. nov., Paenibacillus terrestris sp. nov. and Paenibacillus terricola sp. nov., isolated from a forest top soil sample.</title>
        <authorList>
            <person name="Qi S."/>
            <person name="Carlier A."/>
            <person name="Cnockaert M."/>
            <person name="Vandamme P."/>
        </authorList>
    </citation>
    <scope>NUCLEOTIDE SEQUENCE [LARGE SCALE GENOMIC DNA]</scope>
    <source>
        <strain evidence="1 2">LMG 29502</strain>
    </source>
</reference>
<dbReference type="Proteomes" id="UP000711047">
    <property type="component" value="Unassembled WGS sequence"/>
</dbReference>
<organism evidence="1 2">
    <name type="scientific">Paenibacillus tritici</name>
    <dbReference type="NCBI Taxonomy" id="1873425"/>
    <lineage>
        <taxon>Bacteria</taxon>
        <taxon>Bacillati</taxon>
        <taxon>Bacillota</taxon>
        <taxon>Bacilli</taxon>
        <taxon>Bacillales</taxon>
        <taxon>Paenibacillaceae</taxon>
        <taxon>Paenibacillus</taxon>
    </lineage>
</organism>
<evidence type="ECO:0000313" key="2">
    <source>
        <dbReference type="Proteomes" id="UP000711047"/>
    </source>
</evidence>
<name>A0ABX2DQI7_9BACL</name>
<evidence type="ECO:0000313" key="1">
    <source>
        <dbReference type="EMBL" id="NQX46946.1"/>
    </source>
</evidence>
<dbReference type="RefSeq" id="WP_173135584.1">
    <property type="nucleotide sequence ID" value="NZ_JABMKX010000008.1"/>
</dbReference>
<protein>
    <submittedName>
        <fullName evidence="1">Uncharacterized protein</fullName>
    </submittedName>
</protein>
<proteinExistence type="predicted"/>
<gene>
    <name evidence="1" type="ORF">HQN87_16530</name>
</gene>
<dbReference type="EMBL" id="JABMKX010000008">
    <property type="protein sequence ID" value="NQX46946.1"/>
    <property type="molecule type" value="Genomic_DNA"/>
</dbReference>
<accession>A0ABX2DQI7</accession>
<sequence length="135" mass="15434">MLHLQNKFVSYVINKYDRPPIKILKSSDDREIERYLESIPAEAAASMDEDGTIFILLHDTIAGCAAIFEEFAHAIQYEKRGNIAINSAEVCIREIEVAECLLEYGVKLGLTQQELDQTRTNLESYKDQLLFYKEG</sequence>
<comment type="caution">
    <text evidence="1">The sequence shown here is derived from an EMBL/GenBank/DDBJ whole genome shotgun (WGS) entry which is preliminary data.</text>
</comment>
<keyword evidence="2" id="KW-1185">Reference proteome</keyword>